<proteinExistence type="predicted"/>
<comment type="caution">
    <text evidence="1">The sequence shown here is derived from an EMBL/GenBank/DDBJ whole genome shotgun (WGS) entry which is preliminary data.</text>
</comment>
<dbReference type="AlphaFoldDB" id="A0ABC8UDK9"/>
<name>A0ABC8UDK9_9AQUA</name>
<protein>
    <submittedName>
        <fullName evidence="1">Uncharacterized protein</fullName>
    </submittedName>
</protein>
<sequence length="97" mass="10947">NCQSYLQLFGDAKAASVKLSPVRMIEKGRGKGETWLPLKDNGVEASVVKATISTIPETFKVFSIRFVRLNGILFARISLETFGEVFSLVKVIWWPKW</sequence>
<accession>A0ABC8UDK9</accession>
<keyword evidence="2" id="KW-1185">Reference proteome</keyword>
<organism evidence="1 2">
    <name type="scientific">Ilex paraguariensis</name>
    <name type="common">yerba mate</name>
    <dbReference type="NCBI Taxonomy" id="185542"/>
    <lineage>
        <taxon>Eukaryota</taxon>
        <taxon>Viridiplantae</taxon>
        <taxon>Streptophyta</taxon>
        <taxon>Embryophyta</taxon>
        <taxon>Tracheophyta</taxon>
        <taxon>Spermatophyta</taxon>
        <taxon>Magnoliopsida</taxon>
        <taxon>eudicotyledons</taxon>
        <taxon>Gunneridae</taxon>
        <taxon>Pentapetalae</taxon>
        <taxon>asterids</taxon>
        <taxon>campanulids</taxon>
        <taxon>Aquifoliales</taxon>
        <taxon>Aquifoliaceae</taxon>
        <taxon>Ilex</taxon>
    </lineage>
</organism>
<dbReference type="Proteomes" id="UP001642360">
    <property type="component" value="Unassembled WGS sequence"/>
</dbReference>
<reference evidence="1 2" key="1">
    <citation type="submission" date="2024-02" db="EMBL/GenBank/DDBJ databases">
        <authorList>
            <person name="Vignale AGUSTIN F."/>
            <person name="Sosa J E."/>
            <person name="Modenutti C."/>
        </authorList>
    </citation>
    <scope>NUCLEOTIDE SEQUENCE [LARGE SCALE GENOMIC DNA]</scope>
</reference>
<feature type="non-terminal residue" evidence="1">
    <location>
        <position position="1"/>
    </location>
</feature>
<evidence type="ECO:0000313" key="2">
    <source>
        <dbReference type="Proteomes" id="UP001642360"/>
    </source>
</evidence>
<dbReference type="EMBL" id="CAUOFW020006978">
    <property type="protein sequence ID" value="CAK9177151.1"/>
    <property type="molecule type" value="Genomic_DNA"/>
</dbReference>
<gene>
    <name evidence="1" type="ORF">ILEXP_LOCUS47019</name>
</gene>
<evidence type="ECO:0000313" key="1">
    <source>
        <dbReference type="EMBL" id="CAK9177151.1"/>
    </source>
</evidence>